<dbReference type="EMBL" id="LWDX02035972">
    <property type="protein sequence ID" value="OEL25900.1"/>
    <property type="molecule type" value="Genomic_DNA"/>
</dbReference>
<reference evidence="1 2" key="1">
    <citation type="submission" date="2016-09" db="EMBL/GenBank/DDBJ databases">
        <title>The draft genome of Dichanthelium oligosanthes: A C3 panicoid grass species.</title>
        <authorList>
            <person name="Studer A.J."/>
            <person name="Schnable J.C."/>
            <person name="Brutnell T.P."/>
        </authorList>
    </citation>
    <scope>NUCLEOTIDE SEQUENCE [LARGE SCALE GENOMIC DNA]</scope>
    <source>
        <strain evidence="2">cv. Kellogg 1175</strain>
        <tissue evidence="1">Leaf</tissue>
    </source>
</reference>
<sequence>MAKGGLSKLKCMIKRAGFALEESWRRCVAPSSVVAIGGGEGRGSASFHSADGVPPGLHLVYMGKSRRRYLIAPLKRRQRGELGSRSSGVPPP</sequence>
<accession>A0A1E5VL83</accession>
<proteinExistence type="predicted"/>
<dbReference type="AlphaFoldDB" id="A0A1E5VL83"/>
<name>A0A1E5VL83_9POAL</name>
<evidence type="ECO:0000313" key="1">
    <source>
        <dbReference type="EMBL" id="OEL25900.1"/>
    </source>
</evidence>
<organism evidence="1 2">
    <name type="scientific">Dichanthelium oligosanthes</name>
    <dbReference type="NCBI Taxonomy" id="888268"/>
    <lineage>
        <taxon>Eukaryota</taxon>
        <taxon>Viridiplantae</taxon>
        <taxon>Streptophyta</taxon>
        <taxon>Embryophyta</taxon>
        <taxon>Tracheophyta</taxon>
        <taxon>Spermatophyta</taxon>
        <taxon>Magnoliopsida</taxon>
        <taxon>Liliopsida</taxon>
        <taxon>Poales</taxon>
        <taxon>Poaceae</taxon>
        <taxon>PACMAD clade</taxon>
        <taxon>Panicoideae</taxon>
        <taxon>Panicodae</taxon>
        <taxon>Paniceae</taxon>
        <taxon>Dichantheliinae</taxon>
        <taxon>Dichanthelium</taxon>
    </lineage>
</organism>
<dbReference type="Proteomes" id="UP000095767">
    <property type="component" value="Unassembled WGS sequence"/>
</dbReference>
<evidence type="ECO:0000313" key="2">
    <source>
        <dbReference type="Proteomes" id="UP000095767"/>
    </source>
</evidence>
<comment type="caution">
    <text evidence="1">The sequence shown here is derived from an EMBL/GenBank/DDBJ whole genome shotgun (WGS) entry which is preliminary data.</text>
</comment>
<protein>
    <submittedName>
        <fullName evidence="1">Uncharacterized protein</fullName>
    </submittedName>
</protein>
<gene>
    <name evidence="1" type="ORF">BAE44_0013081</name>
</gene>
<keyword evidence="2" id="KW-1185">Reference proteome</keyword>